<dbReference type="Proteomes" id="UP000076727">
    <property type="component" value="Unassembled WGS sequence"/>
</dbReference>
<evidence type="ECO:0000256" key="1">
    <source>
        <dbReference type="ARBA" id="ARBA00004651"/>
    </source>
</evidence>
<evidence type="ECO:0000256" key="3">
    <source>
        <dbReference type="ARBA" id="ARBA00022448"/>
    </source>
</evidence>
<sequence length="239" mass="26877">MAEQQPLLPTSSSSYDPADRQNGVTAKETSWREWTAEVLESPKLHKTVIALARTSFISRVLIDSACVLADLGYTFLEENCVPEEDQPVWLTVLSQISLAITTFFLVEIPVTIWAQGWSFYKPGGKAPHSSLHFFDAAVIVTTFVLEVILRGRERELAGLLIVLRLWRLVKLVQGIAVSAGELEEDTVRQLEDTRRELEGMIVALADTREDNRKLRLQIRELETQAAQDPPRYEGQAADD</sequence>
<dbReference type="AlphaFoldDB" id="A0A165PHA5"/>
<evidence type="ECO:0000256" key="11">
    <source>
        <dbReference type="ARBA" id="ARBA00023303"/>
    </source>
</evidence>
<comment type="subcellular location">
    <subcellularLocation>
        <location evidence="1">Cell membrane</location>
        <topology evidence="1">Multi-pass membrane protein</topology>
    </subcellularLocation>
</comment>
<feature type="coiled-coil region" evidence="13">
    <location>
        <begin position="187"/>
        <end position="224"/>
    </location>
</feature>
<keyword evidence="9" id="KW-0406">Ion transport</keyword>
<dbReference type="Gene3D" id="1.20.120.350">
    <property type="entry name" value="Voltage-gated potassium channels. Chain C"/>
    <property type="match status" value="1"/>
</dbReference>
<keyword evidence="11" id="KW-0407">Ion channel</keyword>
<keyword evidence="10" id="KW-0472">Membrane</keyword>
<protein>
    <recommendedName>
        <fullName evidence="2">Voltage-gated hydrogen channel 1</fullName>
    </recommendedName>
    <alternativeName>
        <fullName evidence="12">Hydrogen voltage-gated channel 1</fullName>
    </alternativeName>
</protein>
<dbReference type="EMBL" id="KV429069">
    <property type="protein sequence ID" value="KZT68214.1"/>
    <property type="molecule type" value="Genomic_DNA"/>
</dbReference>
<dbReference type="InterPro" id="IPR027359">
    <property type="entry name" value="Volt_channel_dom_sf"/>
</dbReference>
<evidence type="ECO:0000256" key="8">
    <source>
        <dbReference type="ARBA" id="ARBA00023054"/>
    </source>
</evidence>
<evidence type="ECO:0000256" key="4">
    <source>
        <dbReference type="ARBA" id="ARBA00022475"/>
    </source>
</evidence>
<dbReference type="STRING" id="1314783.A0A165PHA5"/>
<dbReference type="OrthoDB" id="427456at2759"/>
<evidence type="ECO:0000256" key="2">
    <source>
        <dbReference type="ARBA" id="ARBA00015897"/>
    </source>
</evidence>
<evidence type="ECO:0000313" key="17">
    <source>
        <dbReference type="Proteomes" id="UP000076727"/>
    </source>
</evidence>
<dbReference type="PANTHER" id="PTHR46480">
    <property type="entry name" value="F20B24.22"/>
    <property type="match status" value="1"/>
</dbReference>
<evidence type="ECO:0000256" key="7">
    <source>
        <dbReference type="ARBA" id="ARBA00022989"/>
    </source>
</evidence>
<keyword evidence="7" id="KW-1133">Transmembrane helix</keyword>
<evidence type="ECO:0000256" key="5">
    <source>
        <dbReference type="ARBA" id="ARBA00022692"/>
    </source>
</evidence>
<keyword evidence="4" id="KW-1003">Cell membrane</keyword>
<dbReference type="PANTHER" id="PTHR46480:SF1">
    <property type="entry name" value="VOLTAGE-GATED HYDROGEN CHANNEL 1"/>
    <property type="match status" value="1"/>
</dbReference>
<dbReference type="GO" id="GO:0034702">
    <property type="term" value="C:monoatomic ion channel complex"/>
    <property type="evidence" value="ECO:0007669"/>
    <property type="project" value="UniProtKB-KW"/>
</dbReference>
<name>A0A165PHA5_9APHY</name>
<accession>A0A165PHA5</accession>
<evidence type="ECO:0000256" key="14">
    <source>
        <dbReference type="SAM" id="MobiDB-lite"/>
    </source>
</evidence>
<keyword evidence="6" id="KW-0851">Voltage-gated channel</keyword>
<gene>
    <name evidence="16" type="ORF">DAEQUDRAFT_672036</name>
</gene>
<dbReference type="InterPro" id="IPR031846">
    <property type="entry name" value="Hvcn1"/>
</dbReference>
<evidence type="ECO:0000256" key="10">
    <source>
        <dbReference type="ARBA" id="ARBA00023136"/>
    </source>
</evidence>
<proteinExistence type="predicted"/>
<keyword evidence="17" id="KW-1185">Reference proteome</keyword>
<evidence type="ECO:0000256" key="13">
    <source>
        <dbReference type="SAM" id="Coils"/>
    </source>
</evidence>
<evidence type="ECO:0000256" key="6">
    <source>
        <dbReference type="ARBA" id="ARBA00022882"/>
    </source>
</evidence>
<keyword evidence="5" id="KW-0812">Transmembrane</keyword>
<dbReference type="Pfam" id="PF00520">
    <property type="entry name" value="Ion_trans"/>
    <property type="match status" value="1"/>
</dbReference>
<keyword evidence="8 13" id="KW-0175">Coiled coil</keyword>
<feature type="domain" description="Ion transport" evidence="15">
    <location>
        <begin position="78"/>
        <end position="173"/>
    </location>
</feature>
<dbReference type="InterPro" id="IPR005821">
    <property type="entry name" value="Ion_trans_dom"/>
</dbReference>
<dbReference type="GO" id="GO:0030171">
    <property type="term" value="F:voltage-gated proton channel activity"/>
    <property type="evidence" value="ECO:0007669"/>
    <property type="project" value="InterPro"/>
</dbReference>
<feature type="region of interest" description="Disordered" evidence="14">
    <location>
        <begin position="1"/>
        <end position="27"/>
    </location>
</feature>
<evidence type="ECO:0000256" key="12">
    <source>
        <dbReference type="ARBA" id="ARBA00031989"/>
    </source>
</evidence>
<evidence type="ECO:0000256" key="9">
    <source>
        <dbReference type="ARBA" id="ARBA00023065"/>
    </source>
</evidence>
<reference evidence="16 17" key="1">
    <citation type="journal article" date="2016" name="Mol. Biol. Evol.">
        <title>Comparative Genomics of Early-Diverging Mushroom-Forming Fungi Provides Insights into the Origins of Lignocellulose Decay Capabilities.</title>
        <authorList>
            <person name="Nagy L.G."/>
            <person name="Riley R."/>
            <person name="Tritt A."/>
            <person name="Adam C."/>
            <person name="Daum C."/>
            <person name="Floudas D."/>
            <person name="Sun H."/>
            <person name="Yadav J.S."/>
            <person name="Pangilinan J."/>
            <person name="Larsson K.H."/>
            <person name="Matsuura K."/>
            <person name="Barry K."/>
            <person name="Labutti K."/>
            <person name="Kuo R."/>
            <person name="Ohm R.A."/>
            <person name="Bhattacharya S.S."/>
            <person name="Shirouzu T."/>
            <person name="Yoshinaga Y."/>
            <person name="Martin F.M."/>
            <person name="Grigoriev I.V."/>
            <person name="Hibbett D.S."/>
        </authorList>
    </citation>
    <scope>NUCLEOTIDE SEQUENCE [LARGE SCALE GENOMIC DNA]</scope>
    <source>
        <strain evidence="16 17">L-15889</strain>
    </source>
</reference>
<evidence type="ECO:0000313" key="16">
    <source>
        <dbReference type="EMBL" id="KZT68214.1"/>
    </source>
</evidence>
<evidence type="ECO:0000259" key="15">
    <source>
        <dbReference type="Pfam" id="PF00520"/>
    </source>
</evidence>
<keyword evidence="3" id="KW-0813">Transport</keyword>
<organism evidence="16 17">
    <name type="scientific">Daedalea quercina L-15889</name>
    <dbReference type="NCBI Taxonomy" id="1314783"/>
    <lineage>
        <taxon>Eukaryota</taxon>
        <taxon>Fungi</taxon>
        <taxon>Dikarya</taxon>
        <taxon>Basidiomycota</taxon>
        <taxon>Agaricomycotina</taxon>
        <taxon>Agaricomycetes</taxon>
        <taxon>Polyporales</taxon>
        <taxon>Fomitopsis</taxon>
    </lineage>
</organism>
<dbReference type="GO" id="GO:0005886">
    <property type="term" value="C:plasma membrane"/>
    <property type="evidence" value="ECO:0007669"/>
    <property type="project" value="UniProtKB-SubCell"/>
</dbReference>